<gene>
    <name evidence="2" type="ORF">GC106_74500</name>
</gene>
<feature type="domain" description="Abortive phage infection protein C-terminal" evidence="1">
    <location>
        <begin position="259"/>
        <end position="440"/>
    </location>
</feature>
<evidence type="ECO:0000259" key="1">
    <source>
        <dbReference type="Pfam" id="PF10592"/>
    </source>
</evidence>
<accession>A0ABX2FHH0</accession>
<evidence type="ECO:0000313" key="2">
    <source>
        <dbReference type="EMBL" id="NRN70185.1"/>
    </source>
</evidence>
<protein>
    <recommendedName>
        <fullName evidence="1">Abortive phage infection protein C-terminal domain-containing protein</fullName>
    </recommendedName>
</protein>
<proteinExistence type="predicted"/>
<evidence type="ECO:0000313" key="3">
    <source>
        <dbReference type="Proteomes" id="UP000763557"/>
    </source>
</evidence>
<dbReference type="EMBL" id="JAAATY010000035">
    <property type="protein sequence ID" value="NRN70185.1"/>
    <property type="molecule type" value="Genomic_DNA"/>
</dbReference>
<dbReference type="InterPro" id="IPR018891">
    <property type="entry name" value="AIPR_C"/>
</dbReference>
<dbReference type="Pfam" id="PF10592">
    <property type="entry name" value="AIPR"/>
    <property type="match status" value="1"/>
</dbReference>
<sequence>MDLVIQGLVKEFQKVHNLGELPPGEAFEAFAAYCVLNSYYEDEFNPDAFRTGGGNDLGIDAVGILVNGELLHDAADVRQAVADARQLDIRIVVVQAKTTTGFETKVVSDLAENLRHVVQPGKVRYAASEDVTNFRDGLQAIYDNIAKLSGALPQLHMHYVTTGHQVADMVAAKARSAEDSLMELGRFDAVLFQCVTSADLRALYRRATTKAAATFPMPKKVPLPKVPGVEQSLLGVVAAGDLVECVLTDETNRLRKALFYENVRDFQGYNEVNKQIRDTLLDPVRRERFAVLNNGITIVSRALTVIGDEVHVDDFQIVNGCQTCHVLFDQRELLTNAVQVSVRIVHSQDEDVINGIVAATNRQTVISEEDLTVREDFHRLLEDYFLHGKDEQRRLYYERRTKQYSERKDVEKTRVITRAQLTRAYLAMFLDEPAKLGHYKALVAARGKELFVEGQPPGLYYTAAATSYRLEWLFRNRRIPTDWTPARYHLLAAIKLRLIGTRPVSRSPRAAEQECEKILNIVWDAAASEQLVLDLLHPLQRAVEAERASGVPLGEMVRTQRFADRFRREVTK</sequence>
<reference evidence="2 3" key="1">
    <citation type="submission" date="2020-01" db="EMBL/GenBank/DDBJ databases">
        <title>Kibdelosporangium persica a novel Actinomycetes from a hot desert in Iran.</title>
        <authorList>
            <person name="Safaei N."/>
            <person name="Zaburannyi N."/>
            <person name="Mueller R."/>
            <person name="Wink J."/>
        </authorList>
    </citation>
    <scope>NUCLEOTIDE SEQUENCE [LARGE SCALE GENOMIC DNA]</scope>
    <source>
        <strain evidence="2 3">4NS15</strain>
    </source>
</reference>
<keyword evidence="3" id="KW-1185">Reference proteome</keyword>
<comment type="caution">
    <text evidence="2">The sequence shown here is derived from an EMBL/GenBank/DDBJ whole genome shotgun (WGS) entry which is preliminary data.</text>
</comment>
<name>A0ABX2FHH0_9PSEU</name>
<organism evidence="2 3">
    <name type="scientific">Kibdelosporangium persicum</name>
    <dbReference type="NCBI Taxonomy" id="2698649"/>
    <lineage>
        <taxon>Bacteria</taxon>
        <taxon>Bacillati</taxon>
        <taxon>Actinomycetota</taxon>
        <taxon>Actinomycetes</taxon>
        <taxon>Pseudonocardiales</taxon>
        <taxon>Pseudonocardiaceae</taxon>
        <taxon>Kibdelosporangium</taxon>
    </lineage>
</organism>
<dbReference type="Proteomes" id="UP000763557">
    <property type="component" value="Unassembled WGS sequence"/>
</dbReference>
<dbReference type="RefSeq" id="WP_173141184.1">
    <property type="nucleotide sequence ID" value="NZ_CBCSGW010000041.1"/>
</dbReference>